<protein>
    <submittedName>
        <fullName evidence="2">Uncharacterized protein</fullName>
    </submittedName>
</protein>
<evidence type="ECO:0000313" key="3">
    <source>
        <dbReference type="Proteomes" id="UP001500888"/>
    </source>
</evidence>
<proteinExistence type="predicted"/>
<dbReference type="Pfam" id="PF17914">
    <property type="entry name" value="HopA1"/>
    <property type="match status" value="1"/>
</dbReference>
<name>A0ABP7ICL7_9ACTN</name>
<evidence type="ECO:0000313" key="2">
    <source>
        <dbReference type="EMBL" id="GAA3815049.1"/>
    </source>
</evidence>
<organism evidence="2 3">
    <name type="scientific">Sphaerisporangium flaviroseum</name>
    <dbReference type="NCBI Taxonomy" id="509199"/>
    <lineage>
        <taxon>Bacteria</taxon>
        <taxon>Bacillati</taxon>
        <taxon>Actinomycetota</taxon>
        <taxon>Actinomycetes</taxon>
        <taxon>Streptosporangiales</taxon>
        <taxon>Streptosporangiaceae</taxon>
        <taxon>Sphaerisporangium</taxon>
    </lineage>
</organism>
<dbReference type="InterPro" id="IPR040871">
    <property type="entry name" value="HopA1"/>
</dbReference>
<evidence type="ECO:0000256" key="1">
    <source>
        <dbReference type="SAM" id="MobiDB-lite"/>
    </source>
</evidence>
<sequence>MTRALMRALERVRVGADLTSATVDGREITAGGPKALRKVLADALYEAFHTGRDPHREQPRRPPHDPGFEQALRAMVPHDSTRVLATVEPGSSAVVRLNGVRVLIPQDRIGAEARTETRDQTRTETGGETRGQTRTETGTGTGGEAGGGLSRWVTLPAVLPALSPGFLLVNGSQGHGMQEGACVRVYAGARTPDAAAGLWGAILARLEELRLPYRAKVLSARDHYPRRDSVVVYLGRRSWHAAPDVAAAAAATAGLREDLSLYVAALGCGVGWAWEPHDLRPGMRGLSFGEHRSQAVAAGLVACAGQGGDREQAVTEALRAAGAMPGAVHRNLASPPLPFETTGPEPGSGTREIQERR</sequence>
<dbReference type="Proteomes" id="UP001500888">
    <property type="component" value="Unassembled WGS sequence"/>
</dbReference>
<feature type="compositionally biased region" description="Basic and acidic residues" evidence="1">
    <location>
        <begin position="111"/>
        <end position="133"/>
    </location>
</feature>
<gene>
    <name evidence="2" type="ORF">GCM10022226_39850</name>
</gene>
<reference evidence="3" key="1">
    <citation type="journal article" date="2019" name="Int. J. Syst. Evol. Microbiol.">
        <title>The Global Catalogue of Microorganisms (GCM) 10K type strain sequencing project: providing services to taxonomists for standard genome sequencing and annotation.</title>
        <authorList>
            <consortium name="The Broad Institute Genomics Platform"/>
            <consortium name="The Broad Institute Genome Sequencing Center for Infectious Disease"/>
            <person name="Wu L."/>
            <person name="Ma J."/>
        </authorList>
    </citation>
    <scope>NUCLEOTIDE SEQUENCE [LARGE SCALE GENOMIC DNA]</scope>
    <source>
        <strain evidence="3">JCM 16908</strain>
    </source>
</reference>
<comment type="caution">
    <text evidence="2">The sequence shown here is derived from an EMBL/GenBank/DDBJ whole genome shotgun (WGS) entry which is preliminary data.</text>
</comment>
<feature type="region of interest" description="Disordered" evidence="1">
    <location>
        <begin position="329"/>
        <end position="357"/>
    </location>
</feature>
<feature type="region of interest" description="Disordered" evidence="1">
    <location>
        <begin position="111"/>
        <end position="147"/>
    </location>
</feature>
<keyword evidence="3" id="KW-1185">Reference proteome</keyword>
<dbReference type="RefSeq" id="WP_344941905.1">
    <property type="nucleotide sequence ID" value="NZ_BAAAZR010000008.1"/>
</dbReference>
<dbReference type="EMBL" id="BAAAZR010000008">
    <property type="protein sequence ID" value="GAA3815049.1"/>
    <property type="molecule type" value="Genomic_DNA"/>
</dbReference>
<accession>A0ABP7ICL7</accession>